<evidence type="ECO:0000259" key="16">
    <source>
        <dbReference type="PROSITE" id="PS50846"/>
    </source>
</evidence>
<evidence type="ECO:0000256" key="7">
    <source>
        <dbReference type="ARBA" id="ARBA00023136"/>
    </source>
</evidence>
<name>A0A8H5J5H5_9HYPO</name>
<feature type="transmembrane region" description="Helical" evidence="15">
    <location>
        <begin position="395"/>
        <end position="421"/>
    </location>
</feature>
<dbReference type="InterPro" id="IPR016163">
    <property type="entry name" value="Ald_DH_C"/>
</dbReference>
<dbReference type="Pfam" id="PF13193">
    <property type="entry name" value="AMP-binding_C"/>
    <property type="match status" value="1"/>
</dbReference>
<dbReference type="InterPro" id="IPR059000">
    <property type="entry name" value="ATPase_P-type_domA"/>
</dbReference>
<comment type="similarity">
    <text evidence="2 14">Belongs to the aldehyde dehydrogenase family.</text>
</comment>
<keyword evidence="4" id="KW-0479">Metal-binding</keyword>
<dbReference type="SUPFAM" id="SSF55008">
    <property type="entry name" value="HMA, heavy metal-associated domain"/>
    <property type="match status" value="1"/>
</dbReference>
<dbReference type="Pfam" id="PF00122">
    <property type="entry name" value="E1-E2_ATPase"/>
    <property type="match status" value="1"/>
</dbReference>
<dbReference type="NCBIfam" id="TIGR01494">
    <property type="entry name" value="ATPase_P-type"/>
    <property type="match status" value="1"/>
</dbReference>
<accession>A0A8H5J5H5</accession>
<comment type="subcellular location">
    <subcellularLocation>
        <location evidence="1">Membrane</location>
    </subcellularLocation>
</comment>
<dbReference type="GO" id="GO:0016020">
    <property type="term" value="C:membrane"/>
    <property type="evidence" value="ECO:0007669"/>
    <property type="project" value="UniProtKB-SubCell"/>
</dbReference>
<feature type="domain" description="HMA" evidence="16">
    <location>
        <begin position="58"/>
        <end position="124"/>
    </location>
</feature>
<dbReference type="PROSITE" id="PS00455">
    <property type="entry name" value="AMP_BINDING"/>
    <property type="match status" value="1"/>
</dbReference>
<evidence type="ECO:0000256" key="15">
    <source>
        <dbReference type="SAM" id="Phobius"/>
    </source>
</evidence>
<dbReference type="PROSITE" id="PS00070">
    <property type="entry name" value="ALDEHYDE_DEHYDR_CYS"/>
    <property type="match status" value="1"/>
</dbReference>
<dbReference type="InterPro" id="IPR036412">
    <property type="entry name" value="HAD-like_sf"/>
</dbReference>
<dbReference type="InterPro" id="IPR016162">
    <property type="entry name" value="Ald_DH_N"/>
</dbReference>
<proteinExistence type="inferred from homology"/>
<dbReference type="InterPro" id="IPR023214">
    <property type="entry name" value="HAD_sf"/>
</dbReference>
<dbReference type="Gene3D" id="3.30.300.30">
    <property type="match status" value="1"/>
</dbReference>
<dbReference type="InterPro" id="IPR017969">
    <property type="entry name" value="Heavy-metal-associated_CS"/>
</dbReference>
<feature type="active site" evidence="13">
    <location>
        <position position="882"/>
    </location>
</feature>
<evidence type="ECO:0000256" key="6">
    <source>
        <dbReference type="ARBA" id="ARBA00023002"/>
    </source>
</evidence>
<evidence type="ECO:0000313" key="17">
    <source>
        <dbReference type="EMBL" id="KAF5549195.1"/>
    </source>
</evidence>
<evidence type="ECO:0000256" key="8">
    <source>
        <dbReference type="ARBA" id="ARBA00024226"/>
    </source>
</evidence>
<evidence type="ECO:0000256" key="3">
    <source>
        <dbReference type="ARBA" id="ARBA00022692"/>
    </source>
</evidence>
<protein>
    <recommendedName>
        <fullName evidence="11">Putative aldehyde dehydrogenase FUS7</fullName>
        <ecNumber evidence="8">1.2.1.3</ecNumber>
    </recommendedName>
    <alternativeName>
        <fullName evidence="12">Fusarin biosynthesis protein 7</fullName>
    </alternativeName>
</protein>
<evidence type="ECO:0000256" key="1">
    <source>
        <dbReference type="ARBA" id="ARBA00004370"/>
    </source>
</evidence>
<dbReference type="InterPro" id="IPR016160">
    <property type="entry name" value="Ald_DH_CS_CYS"/>
</dbReference>
<evidence type="ECO:0000256" key="5">
    <source>
        <dbReference type="ARBA" id="ARBA00022989"/>
    </source>
</evidence>
<dbReference type="InterPro" id="IPR045851">
    <property type="entry name" value="AMP-bd_C_sf"/>
</dbReference>
<dbReference type="GO" id="GO:0004029">
    <property type="term" value="F:aldehyde dehydrogenase (NAD+) activity"/>
    <property type="evidence" value="ECO:0007669"/>
    <property type="project" value="UniProtKB-EC"/>
</dbReference>
<dbReference type="Gene3D" id="3.40.309.10">
    <property type="entry name" value="Aldehyde Dehydrogenase, Chain A, domain 2"/>
    <property type="match status" value="1"/>
</dbReference>
<dbReference type="EMBL" id="JAAOAM010000091">
    <property type="protein sequence ID" value="KAF5549195.1"/>
    <property type="molecule type" value="Genomic_DNA"/>
</dbReference>
<dbReference type="Proteomes" id="UP000522262">
    <property type="component" value="Unassembled WGS sequence"/>
</dbReference>
<dbReference type="FunFam" id="3.40.605.10:FF:000007">
    <property type="entry name" value="NAD/NADP-dependent betaine aldehyde dehydrogenase"/>
    <property type="match status" value="1"/>
</dbReference>
<dbReference type="InterPro" id="IPR000873">
    <property type="entry name" value="AMP-dep_synth/lig_dom"/>
</dbReference>
<dbReference type="GO" id="GO:0046872">
    <property type="term" value="F:metal ion binding"/>
    <property type="evidence" value="ECO:0007669"/>
    <property type="project" value="UniProtKB-KW"/>
</dbReference>
<dbReference type="GO" id="GO:0016887">
    <property type="term" value="F:ATP hydrolysis activity"/>
    <property type="evidence" value="ECO:0007669"/>
    <property type="project" value="InterPro"/>
</dbReference>
<comment type="function">
    <text evidence="10">Putative aldehyde dehydrogenase; part of the gene cluster that mediates the biosynthesis of the mycotoxin fusarin C. Within the cluster, FUS1, FUS2, FUS8 and FUS9 are sufficient for fusarin production. The other FUS cluster members are not essential for fusarin C biosynthesis.</text>
</comment>
<dbReference type="Gene3D" id="3.40.1110.10">
    <property type="entry name" value="Calcium-transporting ATPase, cytoplasmic domain N"/>
    <property type="match status" value="1"/>
</dbReference>
<sequence length="1619" mass="176500">MACCYIAAFCISQLVKVYQFLDVDDAIRYNEDEPEIPYPDAKSAIGEYTECDKRDASLVLSLSLSGLTCSACSSAVESALRSHPDVDQVRVSLALQQATLIGKTSSFDTQSIMRLVTDLGYGVELGQRSPQEVIRVLKAKEEIARLKSSLSSLAGCATVNQTIAFLVSIGQGRIPSAILFAAHVLCAGLALFAQWQYIPWIHEDGWKAICRGQPNMNTLVSSSISLGTFISFIDLLAYGTTDANSYYTTVMGLALVVVAGRYIELMSRRTTSEDLLRVYKPLTQKGTSSINQALITGEALPVQKSVGDFLLGGTRNLGKELVAVVDKEQGNSFYSQLVHGAVEAAGSKDQDNHTVDRVTKYLVGFVMTLGVVVPLKEICTSAGPLSYEAIRVVMARAMTILTCACPCALGLAIPSAVVAAVDFETTKAWKKLITEFWTYICAVEERCVTSHLIGRAVFAAGDTVREDAEKTIQQLRRKGYATHLLTGGMPHSAHRISQQLKLPVLASEATPQDKLDLVERLQKEGKVVAMVGDGLNDGLSLAVADVGIALYHDVATPTVGATVFILNSRLDSIPLLLEIAQLTMKQIRYNLVWVFGYNALALSMASGFFSPCGIVLTPPLAAASYLPTVRIANMTKPSINFKGDFVQIIDGQSAPTKETRHGLNPANLQEMAKVPVATQQDLDRAVAAARKAFKIWSKIPYEERRESVLAFAGAVDSHRNEFQALLTAEQGKPVPQAAYETDAAIEWMRGMAQIPLPEDVLEDTEQRTIISRHTPIGVVAALVPWNFPLLLATGKIAPALLTGNVIIVKPSPFTPYGGLKLVELAQQFFPPGVVQSLSGDDKLGPWMTSHPGVDKISFTGSTATGKAVLRSASSTLKRVTLELGGNDPAIIFPDVDIDKTAEKVAFFAFLNSGQICLNLKRIFVHQSIYPQFKEALVKYVKSYTLGDGSKGGVTHGPLQNAPQFKRVKGFFEDIEKEGWNFAVGGKIESSEGYFVTPTIIDVPPETSRIVVEEPFGPIVPLLTWSSEEEVIERANDTTMGLGASIWCNDIRRAHRIAREIQAGNVWVNTHFDLTPMAAFGGHKESGIGNEWGANGTALIVPWQNTRLTYEDLEYRSSIAAKALLNAGLKHGDAVGIFAGNRFEYIELFLASARIGCPFVVFNTTNSPHELCSAVARSDCKALFIASSIGSIKTDDHVYQVATTEEVGACLEQLIMFDRSPSRQLFNCHRYEDFLNDGTNGPVTNQQLERAEIRVRPSDVLNMQFTSGTTGLPKVSMLTHKYVGHAMRLTQDDVICCPPPLFHCFGLVMGFLASFTHGSTIVFPSDRFNARQTLDAVEAEKATALLGVPTMFISELEQMESQPQKITTVRTGLVAGSPVLPSLMNELRAKMNVRGMLIAYGMTETSPVTFITSLDDPDDRMLTSLGRVLPHTAAKIVDTDGNIVPIGERGEICTSGFALQKGYYKDEVKTQESMRHDENGVLWMHTGDEGYLDEEGYGFITGRIKDLIIRGGENLSPSEIENQLLRHPAVREACVVAVKDRIHGEVVAAFLQACSQEKKPSDGDIRDWVLQDLSPVKVPAFIFWLGHDGVDAELPKTGSGKYQKHIIRDIAYRLAGGRST</sequence>
<keyword evidence="5 15" id="KW-1133">Transmembrane helix</keyword>
<evidence type="ECO:0000256" key="11">
    <source>
        <dbReference type="ARBA" id="ARBA00074663"/>
    </source>
</evidence>
<dbReference type="EC" id="1.2.1.3" evidence="8"/>
<feature type="transmembrane region" description="Helical" evidence="15">
    <location>
        <begin position="219"/>
        <end position="239"/>
    </location>
</feature>
<keyword evidence="6 14" id="KW-0560">Oxidoreductase</keyword>
<dbReference type="SUPFAM" id="SSF81653">
    <property type="entry name" value="Calcium ATPase, transduction domain A"/>
    <property type="match status" value="1"/>
</dbReference>
<keyword evidence="7 15" id="KW-0472">Membrane</keyword>
<dbReference type="PROSITE" id="PS01047">
    <property type="entry name" value="HMA_1"/>
    <property type="match status" value="1"/>
</dbReference>
<dbReference type="InterPro" id="IPR023299">
    <property type="entry name" value="ATPase_P-typ_cyto_dom_N"/>
</dbReference>
<dbReference type="InterPro" id="IPR008250">
    <property type="entry name" value="ATPase_P-typ_transduc_dom_A_sf"/>
</dbReference>
<dbReference type="PANTHER" id="PTHR11699">
    <property type="entry name" value="ALDEHYDE DEHYDROGENASE-RELATED"/>
    <property type="match status" value="1"/>
</dbReference>
<dbReference type="Gene3D" id="3.30.70.100">
    <property type="match status" value="1"/>
</dbReference>
<evidence type="ECO:0000256" key="9">
    <source>
        <dbReference type="ARBA" id="ARBA00049194"/>
    </source>
</evidence>
<dbReference type="CDD" id="cd00371">
    <property type="entry name" value="HMA"/>
    <property type="match status" value="1"/>
</dbReference>
<organism evidence="17 18">
    <name type="scientific">Fusarium mexicanum</name>
    <dbReference type="NCBI Taxonomy" id="751941"/>
    <lineage>
        <taxon>Eukaryota</taxon>
        <taxon>Fungi</taxon>
        <taxon>Dikarya</taxon>
        <taxon>Ascomycota</taxon>
        <taxon>Pezizomycotina</taxon>
        <taxon>Sordariomycetes</taxon>
        <taxon>Hypocreomycetidae</taxon>
        <taxon>Hypocreales</taxon>
        <taxon>Nectriaceae</taxon>
        <taxon>Fusarium</taxon>
        <taxon>Fusarium fujikuroi species complex</taxon>
    </lineage>
</organism>
<dbReference type="Pfam" id="PF00702">
    <property type="entry name" value="Hydrolase"/>
    <property type="match status" value="1"/>
</dbReference>
<dbReference type="Gene3D" id="3.40.50.980">
    <property type="match status" value="2"/>
</dbReference>
<dbReference type="CDD" id="cd07106">
    <property type="entry name" value="ALDH_AldA-AAD23400"/>
    <property type="match status" value="1"/>
</dbReference>
<dbReference type="Pfam" id="PF00403">
    <property type="entry name" value="HMA"/>
    <property type="match status" value="1"/>
</dbReference>
<feature type="transmembrane region" description="Helical" evidence="15">
    <location>
        <begin position="177"/>
        <end position="198"/>
    </location>
</feature>
<evidence type="ECO:0000256" key="10">
    <source>
        <dbReference type="ARBA" id="ARBA00054117"/>
    </source>
</evidence>
<evidence type="ECO:0000256" key="4">
    <source>
        <dbReference type="ARBA" id="ARBA00022723"/>
    </source>
</evidence>
<feature type="transmembrane region" description="Helical" evidence="15">
    <location>
        <begin position="358"/>
        <end position="375"/>
    </location>
</feature>
<reference evidence="17 18" key="1">
    <citation type="submission" date="2020-05" db="EMBL/GenBank/DDBJ databases">
        <title>Identification and distribution of gene clusters putatively required for synthesis of sphingolipid metabolism inhibitors in phylogenetically diverse species of the filamentous fungus Fusarium.</title>
        <authorList>
            <person name="Kim H.-S."/>
            <person name="Busman M."/>
            <person name="Brown D.W."/>
            <person name="Divon H."/>
            <person name="Uhlig S."/>
            <person name="Proctor R.H."/>
        </authorList>
    </citation>
    <scope>NUCLEOTIDE SEQUENCE [LARGE SCALE GENOMIC DNA]</scope>
    <source>
        <strain evidence="17 18">NRRL 53147</strain>
    </source>
</reference>
<dbReference type="Gene3D" id="3.40.605.10">
    <property type="entry name" value="Aldehyde Dehydrogenase, Chain A, domain 1"/>
    <property type="match status" value="1"/>
</dbReference>
<keyword evidence="3 15" id="KW-0812">Transmembrane</keyword>
<dbReference type="InterPro" id="IPR029510">
    <property type="entry name" value="Ald_DH_CS_GLU"/>
</dbReference>
<feature type="transmembrane region" description="Helical" evidence="15">
    <location>
        <begin position="591"/>
        <end position="609"/>
    </location>
</feature>
<dbReference type="PROSITE" id="PS50846">
    <property type="entry name" value="HMA_2"/>
    <property type="match status" value="1"/>
</dbReference>
<dbReference type="InterPro" id="IPR036163">
    <property type="entry name" value="HMA_dom_sf"/>
</dbReference>
<dbReference type="InterPro" id="IPR044086">
    <property type="entry name" value="LUC3-like"/>
</dbReference>
<dbReference type="InterPro" id="IPR006121">
    <property type="entry name" value="HMA_dom"/>
</dbReference>
<dbReference type="Gene3D" id="2.70.150.10">
    <property type="entry name" value="Calcium-transporting ATPase, cytoplasmic transduction domain A"/>
    <property type="match status" value="1"/>
</dbReference>
<dbReference type="SUPFAM" id="SSF56801">
    <property type="entry name" value="Acetyl-CoA synthetase-like"/>
    <property type="match status" value="1"/>
</dbReference>
<dbReference type="GO" id="GO:0005524">
    <property type="term" value="F:ATP binding"/>
    <property type="evidence" value="ECO:0007669"/>
    <property type="project" value="InterPro"/>
</dbReference>
<dbReference type="SUPFAM" id="SSF56784">
    <property type="entry name" value="HAD-like"/>
    <property type="match status" value="1"/>
</dbReference>
<dbReference type="FunFam" id="3.40.309.10:FF:000009">
    <property type="entry name" value="Aldehyde dehydrogenase A"/>
    <property type="match status" value="1"/>
</dbReference>
<dbReference type="Pfam" id="PF00171">
    <property type="entry name" value="Aldedh"/>
    <property type="match status" value="1"/>
</dbReference>
<dbReference type="PROSITE" id="PS00687">
    <property type="entry name" value="ALDEHYDE_DEHYDR_GLU"/>
    <property type="match status" value="1"/>
</dbReference>
<evidence type="ECO:0000256" key="14">
    <source>
        <dbReference type="RuleBase" id="RU003345"/>
    </source>
</evidence>
<dbReference type="SUPFAM" id="SSF53720">
    <property type="entry name" value="ALDH-like"/>
    <property type="match status" value="1"/>
</dbReference>
<keyword evidence="18" id="KW-1185">Reference proteome</keyword>
<dbReference type="Gene3D" id="2.30.38.10">
    <property type="entry name" value="Luciferase, Domain 3"/>
    <property type="match status" value="1"/>
</dbReference>
<evidence type="ECO:0000313" key="18">
    <source>
        <dbReference type="Proteomes" id="UP000522262"/>
    </source>
</evidence>
<evidence type="ECO:0000256" key="2">
    <source>
        <dbReference type="ARBA" id="ARBA00009986"/>
    </source>
</evidence>
<dbReference type="Gene3D" id="3.40.50.1000">
    <property type="entry name" value="HAD superfamily/HAD-like"/>
    <property type="match status" value="1"/>
</dbReference>
<dbReference type="Pfam" id="PF00501">
    <property type="entry name" value="AMP-binding"/>
    <property type="match status" value="1"/>
</dbReference>
<gene>
    <name evidence="17" type="ORF">FMEXI_4377</name>
</gene>
<dbReference type="InterPro" id="IPR020845">
    <property type="entry name" value="AMP-binding_CS"/>
</dbReference>
<dbReference type="InterPro" id="IPR001757">
    <property type="entry name" value="P_typ_ATPase"/>
</dbReference>
<evidence type="ECO:0000256" key="12">
    <source>
        <dbReference type="ARBA" id="ARBA00078750"/>
    </source>
</evidence>
<comment type="catalytic activity">
    <reaction evidence="9">
        <text>an aldehyde + NAD(+) + H2O = a carboxylate + NADH + 2 H(+)</text>
        <dbReference type="Rhea" id="RHEA:16185"/>
        <dbReference type="ChEBI" id="CHEBI:15377"/>
        <dbReference type="ChEBI" id="CHEBI:15378"/>
        <dbReference type="ChEBI" id="CHEBI:17478"/>
        <dbReference type="ChEBI" id="CHEBI:29067"/>
        <dbReference type="ChEBI" id="CHEBI:57540"/>
        <dbReference type="ChEBI" id="CHEBI:57945"/>
        <dbReference type="EC" id="1.2.1.3"/>
    </reaction>
</comment>
<dbReference type="InterPro" id="IPR015590">
    <property type="entry name" value="Aldehyde_DH_dom"/>
</dbReference>
<dbReference type="InterPro" id="IPR016161">
    <property type="entry name" value="Ald_DH/histidinol_DH"/>
</dbReference>
<dbReference type="InterPro" id="IPR025110">
    <property type="entry name" value="AMP-bd_C"/>
</dbReference>
<comment type="caution">
    <text evidence="17">The sequence shown here is derived from an EMBL/GenBank/DDBJ whole genome shotgun (WGS) entry which is preliminary data.</text>
</comment>
<feature type="transmembrane region" description="Helical" evidence="15">
    <location>
        <begin position="245"/>
        <end position="263"/>
    </location>
</feature>
<evidence type="ECO:0000256" key="13">
    <source>
        <dbReference type="PROSITE-ProRule" id="PRU10007"/>
    </source>
</evidence>